<evidence type="ECO:0000259" key="4">
    <source>
        <dbReference type="PROSITE" id="PS51194"/>
    </source>
</evidence>
<dbReference type="Pfam" id="PF00271">
    <property type="entry name" value="Helicase_C"/>
    <property type="match status" value="1"/>
</dbReference>
<dbReference type="Pfam" id="PF04851">
    <property type="entry name" value="ResIII"/>
    <property type="match status" value="1"/>
</dbReference>
<evidence type="ECO:0000256" key="2">
    <source>
        <dbReference type="SAM" id="MobiDB-lite"/>
    </source>
</evidence>
<name>A0A0W7YUR2_9BURK</name>
<keyword evidence="5" id="KW-0067">ATP-binding</keyword>
<keyword evidence="5" id="KW-0547">Nucleotide-binding</keyword>
<dbReference type="Proteomes" id="UP000053300">
    <property type="component" value="Unassembled WGS sequence"/>
</dbReference>
<accession>A0A0W7YUR2</accession>
<dbReference type="AlphaFoldDB" id="A0A0W7YUR2"/>
<dbReference type="Gene3D" id="3.90.1570.30">
    <property type="match status" value="1"/>
</dbReference>
<evidence type="ECO:0000313" key="5">
    <source>
        <dbReference type="EMBL" id="KUF38827.1"/>
    </source>
</evidence>
<dbReference type="GO" id="GO:0005829">
    <property type="term" value="C:cytosol"/>
    <property type="evidence" value="ECO:0007669"/>
    <property type="project" value="TreeGrafter"/>
</dbReference>
<dbReference type="GO" id="GO:0006304">
    <property type="term" value="P:DNA modification"/>
    <property type="evidence" value="ECO:0007669"/>
    <property type="project" value="InterPro"/>
</dbReference>
<dbReference type="InterPro" id="IPR001650">
    <property type="entry name" value="Helicase_C-like"/>
</dbReference>
<feature type="domain" description="Helicase C-terminal" evidence="4">
    <location>
        <begin position="708"/>
        <end position="870"/>
    </location>
</feature>
<dbReference type="PROSITE" id="PS51194">
    <property type="entry name" value="HELICASE_CTER"/>
    <property type="match status" value="1"/>
</dbReference>
<dbReference type="EMBL" id="LPXH01000038">
    <property type="protein sequence ID" value="KUF38827.1"/>
    <property type="molecule type" value="Genomic_DNA"/>
</dbReference>
<dbReference type="CDD" id="cd18032">
    <property type="entry name" value="DEXHc_RE_I_III_res"/>
    <property type="match status" value="1"/>
</dbReference>
<gene>
    <name evidence="5" type="ORF">AS359_08040</name>
</gene>
<protein>
    <submittedName>
        <fullName evidence="5">DEAD/DEAH box helicase</fullName>
    </submittedName>
</protein>
<dbReference type="InterPro" id="IPR014001">
    <property type="entry name" value="Helicase_ATP-bd"/>
</dbReference>
<dbReference type="PANTHER" id="PTHR47396:SF1">
    <property type="entry name" value="ATP-DEPENDENT HELICASE IRC3-RELATED"/>
    <property type="match status" value="1"/>
</dbReference>
<dbReference type="GO" id="GO:0016787">
    <property type="term" value="F:hydrolase activity"/>
    <property type="evidence" value="ECO:0007669"/>
    <property type="project" value="InterPro"/>
</dbReference>
<dbReference type="Gene3D" id="3.40.50.300">
    <property type="entry name" value="P-loop containing nucleotide triphosphate hydrolases"/>
    <property type="match status" value="2"/>
</dbReference>
<dbReference type="SUPFAM" id="SSF52540">
    <property type="entry name" value="P-loop containing nucleoside triphosphate hydrolases"/>
    <property type="match status" value="1"/>
</dbReference>
<keyword evidence="5" id="KW-0347">Helicase</keyword>
<dbReference type="InterPro" id="IPR050742">
    <property type="entry name" value="Helicase_Restrict-Modif_Enz"/>
</dbReference>
<dbReference type="InterPro" id="IPR025285">
    <property type="entry name" value="DUF4145"/>
</dbReference>
<feature type="region of interest" description="Disordered" evidence="2">
    <location>
        <begin position="219"/>
        <end position="239"/>
    </location>
</feature>
<proteinExistence type="predicted"/>
<sequence>MRVSNFEFLQAHSNALATLGATAEKIFPHDPVSCVAKLRLLAEAIAKDMANRLGIQLLQPTQAELLRAIDARLGLDAQVRQMFHLLRTRGNEAAHEVDHRIGYREALESLKVAREVALWFHRTFGKDPHFKPGPFQLPDDPSQKLYALQKQIEDLQRKLSSTEAASSDTAAMAELLRQQAEQEKALAAQAQQERDIYEQLAEEASQTIAALKAELHKAQAQAAQQQAPSSQSMRSWSERSRKAASLVHMDEASTRLLIDQMLRDAGWEADTVHLTHAKGARPQRGKNQAIAEWPMQGMQSADYVLFAGLVPVAVVEAKRLNQNVAGKISQAERYARAFLPADGVQAAWQLAQRVQPWEDGQGAHFTIPFAYSCNGRPFVKQHEEASGTWFRDLRHSSNLAKPLQNFHSPEGLLDLLQRDIAKAQEMLAAEGHAYLGLRDYQVKAISAVESALAQGQSNCLLAMATGTGKTRTIIGLIYRLLKAERFKRILFLVDRTALGDQALEAFDDVLLEQNLPLSKLYNVADLGDMAAQAEDRVQVATVQAMVKRIFASDNPPPVDQFDCIIVDEAHRGYTLDQEMTEGELELRDQAQYLSTYRRVLDYFDAAKVGLTATPAKHTSDIFGKPVYTYSYREAVADDWLIDHEPPIRYTTLLTQNGIHFDKGEAVESINLHTGEVDQAELEDELHFDVASFNKGVLNDNFNRVICNQLAMELDPFSDEKAMIFCATDTHADKVVRMLGEAFKELHGDAYNQATVVKITGKSDKVDQLIRRYKNEPFPKVAVTVDLLTTGIDVPAICNLVFMRRVRSRILYEQMIGRATRRCDGIGKTVFRIYDPVDLYATLQDVNTMQPLVKDPKVSIEQLLAELDNPAAYTAAGSSPQRRHADDVLDQLNQKLMRVLRKAEHMAQKKPALKAQLQQLEQSWGVPPAQLHQHLHAVAKKDGVKAAASFLRENTRLLAQLGEVQQLMGTAYQPVLSTHHDELVAREQSWGQYAKPADYLDSFARFVREQVNQSVALSVVVNRPKDLTREQLREVRLLLDGAGYSEAALKAAWRNQSNQDIAAGIVAYIRQAALGEALLPFEERVNRAMQRIYAMHNWMPAQRKWLERLAKQLKHETVVDQNFLNEAFRQQGGIKQVNKVLDGKLDSVVATLSEALWQKAA</sequence>
<dbReference type="InterPro" id="IPR013670">
    <property type="entry name" value="EcoEI_R_C_dom"/>
</dbReference>
<dbReference type="GO" id="GO:0005524">
    <property type="term" value="F:ATP binding"/>
    <property type="evidence" value="ECO:0007669"/>
    <property type="project" value="InterPro"/>
</dbReference>
<dbReference type="PROSITE" id="PS51192">
    <property type="entry name" value="HELICASE_ATP_BIND_1"/>
    <property type="match status" value="1"/>
</dbReference>
<dbReference type="RefSeq" id="WP_058880436.1">
    <property type="nucleotide sequence ID" value="NZ_LPXH01000038.1"/>
</dbReference>
<dbReference type="GO" id="GO:0003677">
    <property type="term" value="F:DNA binding"/>
    <property type="evidence" value="ECO:0007669"/>
    <property type="project" value="InterPro"/>
</dbReference>
<comment type="caution">
    <text evidence="5">The sequence shown here is derived from an EMBL/GenBank/DDBJ whole genome shotgun (WGS) entry which is preliminary data.</text>
</comment>
<dbReference type="Pfam" id="PF08463">
    <property type="entry name" value="EcoEI_R_C"/>
    <property type="match status" value="1"/>
</dbReference>
<dbReference type="SMART" id="SM00490">
    <property type="entry name" value="HELICc"/>
    <property type="match status" value="1"/>
</dbReference>
<dbReference type="SMART" id="SM00487">
    <property type="entry name" value="DEXDc"/>
    <property type="match status" value="1"/>
</dbReference>
<reference evidence="5 6" key="1">
    <citation type="submission" date="2015-12" db="EMBL/GenBank/DDBJ databases">
        <title>Complete genome sequence of a multi-drug resistant strain Acidovorax sp. 12322-1.</title>
        <authorList>
            <person name="Ming D."/>
            <person name="Wang M."/>
            <person name="Hu S."/>
            <person name="Zhou Y."/>
            <person name="Jiang T."/>
        </authorList>
    </citation>
    <scope>NUCLEOTIDE SEQUENCE [LARGE SCALE GENOMIC DNA]</scope>
    <source>
        <strain evidence="5 6">12322-1</strain>
    </source>
</reference>
<evidence type="ECO:0000256" key="1">
    <source>
        <dbReference type="SAM" id="Coils"/>
    </source>
</evidence>
<evidence type="ECO:0000313" key="6">
    <source>
        <dbReference type="Proteomes" id="UP000053300"/>
    </source>
</evidence>
<dbReference type="Pfam" id="PF13643">
    <property type="entry name" value="DUF4145"/>
    <property type="match status" value="1"/>
</dbReference>
<organism evidence="5 6">
    <name type="scientific">Comamonas kerstersii</name>
    <dbReference type="NCBI Taxonomy" id="225992"/>
    <lineage>
        <taxon>Bacteria</taxon>
        <taxon>Pseudomonadati</taxon>
        <taxon>Pseudomonadota</taxon>
        <taxon>Betaproteobacteria</taxon>
        <taxon>Burkholderiales</taxon>
        <taxon>Comamonadaceae</taxon>
        <taxon>Comamonas</taxon>
    </lineage>
</organism>
<keyword evidence="5" id="KW-0378">Hydrolase</keyword>
<feature type="compositionally biased region" description="Low complexity" evidence="2">
    <location>
        <begin position="219"/>
        <end position="235"/>
    </location>
</feature>
<dbReference type="CDD" id="cd18799">
    <property type="entry name" value="SF2_C_EcoAI-like"/>
    <property type="match status" value="1"/>
</dbReference>
<feature type="coiled-coil region" evidence="1">
    <location>
        <begin position="888"/>
        <end position="922"/>
    </location>
</feature>
<dbReference type="NCBIfam" id="NF008521">
    <property type="entry name" value="PRK11448.1"/>
    <property type="match status" value="1"/>
</dbReference>
<keyword evidence="1" id="KW-0175">Coiled coil</keyword>
<dbReference type="STRING" id="225992.B5M06_13870"/>
<evidence type="ECO:0000259" key="3">
    <source>
        <dbReference type="PROSITE" id="PS51192"/>
    </source>
</evidence>
<feature type="domain" description="Helicase ATP-binding" evidence="3">
    <location>
        <begin position="450"/>
        <end position="632"/>
    </location>
</feature>
<dbReference type="GO" id="GO:0004386">
    <property type="term" value="F:helicase activity"/>
    <property type="evidence" value="ECO:0007669"/>
    <property type="project" value="UniProtKB-KW"/>
</dbReference>
<dbReference type="InterPro" id="IPR027417">
    <property type="entry name" value="P-loop_NTPase"/>
</dbReference>
<keyword evidence="6" id="KW-1185">Reference proteome</keyword>
<dbReference type="PANTHER" id="PTHR47396">
    <property type="entry name" value="TYPE I RESTRICTION ENZYME ECOKI R PROTEIN"/>
    <property type="match status" value="1"/>
</dbReference>
<dbReference type="InterPro" id="IPR006935">
    <property type="entry name" value="Helicase/UvrB_N"/>
</dbReference>